<sequence length="152" mass="16577">MEAGAATVCQSPRHWFTRLRAMDSQVTDQADARVLDLFSKVESRISRTLLCNAAGIAASRLPLPTAVGGGGALNAALRDLSLFNTDLAKQAPPGVVEAMRAVRTQWGEKKSSAALVAAPAFERNIVFKLLSMVRNACFFFLFFLLRLHHFLS</sequence>
<reference evidence="4" key="1">
    <citation type="submission" date="2016-06" db="UniProtKB">
        <authorList>
            <consortium name="WormBaseParasite"/>
        </authorList>
    </citation>
    <scope>IDENTIFICATION</scope>
</reference>
<evidence type="ECO:0000313" key="3">
    <source>
        <dbReference type="Proteomes" id="UP000275846"/>
    </source>
</evidence>
<gene>
    <name evidence="2" type="ORF">SSLN_LOCUS1425</name>
</gene>
<dbReference type="WBParaSite" id="SSLN_0000148101-mRNA-1">
    <property type="protein sequence ID" value="SSLN_0000148101-mRNA-1"/>
    <property type="gene ID" value="SSLN_0000148101"/>
</dbReference>
<reference evidence="2 3" key="2">
    <citation type="submission" date="2018-11" db="EMBL/GenBank/DDBJ databases">
        <authorList>
            <consortium name="Pathogen Informatics"/>
        </authorList>
    </citation>
    <scope>NUCLEOTIDE SEQUENCE [LARGE SCALE GENOMIC DNA]</scope>
    <source>
        <strain evidence="2 3">NST_G2</strain>
    </source>
</reference>
<feature type="transmembrane region" description="Helical" evidence="1">
    <location>
        <begin position="132"/>
        <end position="151"/>
    </location>
</feature>
<evidence type="ECO:0000313" key="2">
    <source>
        <dbReference type="EMBL" id="VDL87748.1"/>
    </source>
</evidence>
<keyword evidence="1" id="KW-0812">Transmembrane</keyword>
<keyword evidence="3" id="KW-1185">Reference proteome</keyword>
<proteinExistence type="predicted"/>
<evidence type="ECO:0000313" key="4">
    <source>
        <dbReference type="WBParaSite" id="SSLN_0000148101-mRNA-1"/>
    </source>
</evidence>
<organism evidence="4">
    <name type="scientific">Schistocephalus solidus</name>
    <name type="common">Tapeworm</name>
    <dbReference type="NCBI Taxonomy" id="70667"/>
    <lineage>
        <taxon>Eukaryota</taxon>
        <taxon>Metazoa</taxon>
        <taxon>Spiralia</taxon>
        <taxon>Lophotrochozoa</taxon>
        <taxon>Platyhelminthes</taxon>
        <taxon>Cestoda</taxon>
        <taxon>Eucestoda</taxon>
        <taxon>Diphyllobothriidea</taxon>
        <taxon>Diphyllobothriidae</taxon>
        <taxon>Schistocephalus</taxon>
    </lineage>
</organism>
<name>A0A183SB27_SCHSO</name>
<dbReference type="OrthoDB" id="10431921at2759"/>
<dbReference type="EMBL" id="UYSU01003083">
    <property type="protein sequence ID" value="VDL87748.1"/>
    <property type="molecule type" value="Genomic_DNA"/>
</dbReference>
<dbReference type="AlphaFoldDB" id="A0A183SB27"/>
<accession>A0A183SB27</accession>
<keyword evidence="1" id="KW-1133">Transmembrane helix</keyword>
<dbReference type="STRING" id="70667.A0A183SB27"/>
<protein>
    <submittedName>
        <fullName evidence="2 4">Uncharacterized protein</fullName>
    </submittedName>
</protein>
<evidence type="ECO:0000256" key="1">
    <source>
        <dbReference type="SAM" id="Phobius"/>
    </source>
</evidence>
<dbReference type="Proteomes" id="UP000275846">
    <property type="component" value="Unassembled WGS sequence"/>
</dbReference>
<keyword evidence="1" id="KW-0472">Membrane</keyword>